<feature type="compositionally biased region" description="Low complexity" evidence="1">
    <location>
        <begin position="56"/>
        <end position="66"/>
    </location>
</feature>
<feature type="compositionally biased region" description="Low complexity" evidence="1">
    <location>
        <begin position="88"/>
        <end position="98"/>
    </location>
</feature>
<sequence length="132" mass="13921">MAERQSDNLDISLQLKRATCYRLRVSSDCLSVSLPATPFLSRSARPAPPRQPPPRSSASATQASARPAPPRYHPPDARQSNRRRAAPRRTPSSSVTRSNAPERRLASASASARASAGSQAGFRAAAAAAASS</sequence>
<feature type="region of interest" description="Disordered" evidence="1">
    <location>
        <begin position="37"/>
        <end position="132"/>
    </location>
</feature>
<accession>A0A1B6PU23</accession>
<name>A0A1B6PU23_SORBI</name>
<organism evidence="2 3">
    <name type="scientific">Sorghum bicolor</name>
    <name type="common">Sorghum</name>
    <name type="synonym">Sorghum vulgare</name>
    <dbReference type="NCBI Taxonomy" id="4558"/>
    <lineage>
        <taxon>Eukaryota</taxon>
        <taxon>Viridiplantae</taxon>
        <taxon>Streptophyta</taxon>
        <taxon>Embryophyta</taxon>
        <taxon>Tracheophyta</taxon>
        <taxon>Spermatophyta</taxon>
        <taxon>Magnoliopsida</taxon>
        <taxon>Liliopsida</taxon>
        <taxon>Poales</taxon>
        <taxon>Poaceae</taxon>
        <taxon>PACMAD clade</taxon>
        <taxon>Panicoideae</taxon>
        <taxon>Andropogonodae</taxon>
        <taxon>Andropogoneae</taxon>
        <taxon>Sorghinae</taxon>
        <taxon>Sorghum</taxon>
    </lineage>
</organism>
<reference evidence="2 3" key="1">
    <citation type="journal article" date="2009" name="Nature">
        <title>The Sorghum bicolor genome and the diversification of grasses.</title>
        <authorList>
            <person name="Paterson A.H."/>
            <person name="Bowers J.E."/>
            <person name="Bruggmann R."/>
            <person name="Dubchak I."/>
            <person name="Grimwood J."/>
            <person name="Gundlach H."/>
            <person name="Haberer G."/>
            <person name="Hellsten U."/>
            <person name="Mitros T."/>
            <person name="Poliakov A."/>
            <person name="Schmutz J."/>
            <person name="Spannagl M."/>
            <person name="Tang H."/>
            <person name="Wang X."/>
            <person name="Wicker T."/>
            <person name="Bharti A.K."/>
            <person name="Chapman J."/>
            <person name="Feltus F.A."/>
            <person name="Gowik U."/>
            <person name="Grigoriev I.V."/>
            <person name="Lyons E."/>
            <person name="Maher C.A."/>
            <person name="Martis M."/>
            <person name="Narechania A."/>
            <person name="Otillar R.P."/>
            <person name="Penning B.W."/>
            <person name="Salamov A.A."/>
            <person name="Wang Y."/>
            <person name="Zhang L."/>
            <person name="Carpita N.C."/>
            <person name="Freeling M."/>
            <person name="Gingle A.R."/>
            <person name="Hash C.T."/>
            <person name="Keller B."/>
            <person name="Klein P."/>
            <person name="Kresovich S."/>
            <person name="McCann M.C."/>
            <person name="Ming R."/>
            <person name="Peterson D.G."/>
            <person name="Mehboob-ur-Rahman"/>
            <person name="Ware D."/>
            <person name="Westhoff P."/>
            <person name="Mayer K.F."/>
            <person name="Messing J."/>
            <person name="Rokhsar D.S."/>
        </authorList>
    </citation>
    <scope>NUCLEOTIDE SEQUENCE [LARGE SCALE GENOMIC DNA]</scope>
    <source>
        <strain evidence="3">cv. BTx623</strain>
    </source>
</reference>
<keyword evidence="3" id="KW-1185">Reference proteome</keyword>
<proteinExistence type="predicted"/>
<dbReference type="InParanoid" id="A0A1B6PU23"/>
<dbReference type="EMBL" id="CM000764">
    <property type="protein sequence ID" value="KXG29167.1"/>
    <property type="molecule type" value="Genomic_DNA"/>
</dbReference>
<protein>
    <submittedName>
        <fullName evidence="2">Uncharacterized protein</fullName>
    </submittedName>
</protein>
<reference evidence="3" key="2">
    <citation type="journal article" date="2018" name="Plant J.">
        <title>The Sorghum bicolor reference genome: improved assembly, gene annotations, a transcriptome atlas, and signatures of genome organization.</title>
        <authorList>
            <person name="McCormick R.F."/>
            <person name="Truong S.K."/>
            <person name="Sreedasyam A."/>
            <person name="Jenkins J."/>
            <person name="Shu S."/>
            <person name="Sims D."/>
            <person name="Kennedy M."/>
            <person name="Amirebrahimi M."/>
            <person name="Weers B.D."/>
            <person name="McKinley B."/>
            <person name="Mattison A."/>
            <person name="Morishige D.T."/>
            <person name="Grimwood J."/>
            <person name="Schmutz J."/>
            <person name="Mullet J.E."/>
        </authorList>
    </citation>
    <scope>NUCLEOTIDE SEQUENCE [LARGE SCALE GENOMIC DNA]</scope>
    <source>
        <strain evidence="3">cv. BTx623</strain>
    </source>
</reference>
<feature type="compositionally biased region" description="Low complexity" evidence="1">
    <location>
        <begin position="106"/>
        <end position="132"/>
    </location>
</feature>
<evidence type="ECO:0000313" key="2">
    <source>
        <dbReference type="EMBL" id="KXG29167.1"/>
    </source>
</evidence>
<dbReference type="Proteomes" id="UP000000768">
    <property type="component" value="Chromosome 5"/>
</dbReference>
<feature type="compositionally biased region" description="Pro residues" evidence="1">
    <location>
        <begin position="46"/>
        <end position="55"/>
    </location>
</feature>
<evidence type="ECO:0000256" key="1">
    <source>
        <dbReference type="SAM" id="MobiDB-lite"/>
    </source>
</evidence>
<dbReference type="AlphaFoldDB" id="A0A1B6PU23"/>
<evidence type="ECO:0000313" key="3">
    <source>
        <dbReference type="Proteomes" id="UP000000768"/>
    </source>
</evidence>
<gene>
    <name evidence="2" type="ORF">SORBI_3005G221800</name>
</gene>
<dbReference type="Gramene" id="KXG29167">
    <property type="protein sequence ID" value="KXG29167"/>
    <property type="gene ID" value="SORBI_3005G221800"/>
</dbReference>